<name>A0AAJ1WY94_9HYPH</name>
<dbReference type="Gene3D" id="3.40.50.150">
    <property type="entry name" value="Vaccinia Virus protein VP39"/>
    <property type="match status" value="1"/>
</dbReference>
<dbReference type="GO" id="GO:0008168">
    <property type="term" value="F:methyltransferase activity"/>
    <property type="evidence" value="ECO:0007669"/>
    <property type="project" value="UniProtKB-KW"/>
</dbReference>
<dbReference type="SUPFAM" id="SSF53335">
    <property type="entry name" value="S-adenosyl-L-methionine-dependent methyltransferases"/>
    <property type="match status" value="1"/>
</dbReference>
<dbReference type="EMBL" id="JAUSWL010000025">
    <property type="protein sequence ID" value="MDQ0547394.1"/>
    <property type="molecule type" value="Genomic_DNA"/>
</dbReference>
<reference evidence="2" key="1">
    <citation type="submission" date="2023-07" db="EMBL/GenBank/DDBJ databases">
        <title>Genomic Encyclopedia of Type Strains, Phase IV (KMG-IV): sequencing the most valuable type-strain genomes for metagenomic binning, comparative biology and taxonomic classification.</title>
        <authorList>
            <person name="Goeker M."/>
        </authorList>
    </citation>
    <scope>NUCLEOTIDE SEQUENCE</scope>
    <source>
        <strain evidence="2">DSM 19569</strain>
    </source>
</reference>
<protein>
    <submittedName>
        <fullName evidence="2">Trans-aconitate methyltransferase</fullName>
    </submittedName>
</protein>
<organism evidence="2 3">
    <name type="scientific">Methylobacterium brachiatum</name>
    <dbReference type="NCBI Taxonomy" id="269660"/>
    <lineage>
        <taxon>Bacteria</taxon>
        <taxon>Pseudomonadati</taxon>
        <taxon>Pseudomonadota</taxon>
        <taxon>Alphaproteobacteria</taxon>
        <taxon>Hyphomicrobiales</taxon>
        <taxon>Methylobacteriaceae</taxon>
        <taxon>Methylobacterium</taxon>
    </lineage>
</organism>
<dbReference type="CDD" id="cd02440">
    <property type="entry name" value="AdoMet_MTases"/>
    <property type="match status" value="1"/>
</dbReference>
<keyword evidence="2" id="KW-0808">Transferase</keyword>
<accession>A0AAJ1WY94</accession>
<evidence type="ECO:0000259" key="1">
    <source>
        <dbReference type="Pfam" id="PF13649"/>
    </source>
</evidence>
<evidence type="ECO:0000313" key="2">
    <source>
        <dbReference type="EMBL" id="MDQ0547394.1"/>
    </source>
</evidence>
<dbReference type="PANTHER" id="PTHR12843">
    <property type="entry name" value="PROTEIN-LYSINE N-METHYLTRANSFERASE METTL10"/>
    <property type="match status" value="1"/>
</dbReference>
<comment type="caution">
    <text evidence="2">The sequence shown here is derived from an EMBL/GenBank/DDBJ whole genome shotgun (WGS) entry which is preliminary data.</text>
</comment>
<feature type="domain" description="Methyltransferase" evidence="1">
    <location>
        <begin position="47"/>
        <end position="142"/>
    </location>
</feature>
<dbReference type="GO" id="GO:0032259">
    <property type="term" value="P:methylation"/>
    <property type="evidence" value="ECO:0007669"/>
    <property type="project" value="UniProtKB-KW"/>
</dbReference>
<dbReference type="Proteomes" id="UP001223420">
    <property type="component" value="Unassembled WGS sequence"/>
</dbReference>
<dbReference type="InterPro" id="IPR029063">
    <property type="entry name" value="SAM-dependent_MTases_sf"/>
</dbReference>
<evidence type="ECO:0000313" key="3">
    <source>
        <dbReference type="Proteomes" id="UP001223420"/>
    </source>
</evidence>
<dbReference type="InterPro" id="IPR041698">
    <property type="entry name" value="Methyltransf_25"/>
</dbReference>
<dbReference type="Pfam" id="PF13649">
    <property type="entry name" value="Methyltransf_25"/>
    <property type="match status" value="1"/>
</dbReference>
<keyword evidence="2" id="KW-0489">Methyltransferase</keyword>
<gene>
    <name evidence="2" type="ORF">QO001_006353</name>
</gene>
<proteinExistence type="predicted"/>
<dbReference type="AlphaFoldDB" id="A0AAJ1WY94"/>
<dbReference type="PANTHER" id="PTHR12843:SF5">
    <property type="entry name" value="EEF1A LYSINE METHYLTRANSFERASE 2"/>
    <property type="match status" value="1"/>
</dbReference>
<sequence>MDAEDRRTHWQRTYTAKGEREVSWFQDSPQPSLDLITQAAASPEAAIVDLGGGASCLADALLERGFQNITVVDLSEAALTAAKARMGEAAGRICWIAADVTTWEPPQTYDVWHDRATFHFLVEEVDRVAYLSRLRRFLKPGGHAVMATFVPDGPERCSGLPVARYDADSLARTLGPAFVPVSAQQHTHTTPWGALQQFQFSVFRHVSA</sequence>
<dbReference type="RefSeq" id="WP_007568917.1">
    <property type="nucleotide sequence ID" value="NZ_JAJALK010000027.1"/>
</dbReference>